<evidence type="ECO:0000313" key="3">
    <source>
        <dbReference type="Proteomes" id="UP001236620"/>
    </source>
</evidence>
<organism evidence="2 3">
    <name type="scientific">Mycoplasma yeatsii</name>
    <dbReference type="NCBI Taxonomy" id="51365"/>
    <lineage>
        <taxon>Bacteria</taxon>
        <taxon>Bacillati</taxon>
        <taxon>Mycoplasmatota</taxon>
        <taxon>Mollicutes</taxon>
        <taxon>Mycoplasmataceae</taxon>
        <taxon>Mycoplasma</taxon>
    </lineage>
</organism>
<dbReference type="InterPro" id="IPR027593">
    <property type="entry name" value="Aro_clust"/>
</dbReference>
<reference evidence="2" key="1">
    <citation type="submission" date="2023-07" db="EMBL/GenBank/DDBJ databases">
        <title>Genomic Encyclopedia of Type Strains, Phase IV (KMG-IV): sequencing the most valuable type-strain genomes for metagenomic binning, comparative biology and taxonomic classification.</title>
        <authorList>
            <person name="Goeker M."/>
        </authorList>
    </citation>
    <scope>NUCLEOTIDE SEQUENCE [LARGE SCALE GENOMIC DNA]</scope>
    <source>
        <strain evidence="2">DSM 22019</strain>
    </source>
</reference>
<keyword evidence="1" id="KW-1133">Transmembrane helix</keyword>
<name>A0ABU0NE67_9MOLU</name>
<feature type="transmembrane region" description="Helical" evidence="1">
    <location>
        <begin position="12"/>
        <end position="31"/>
    </location>
</feature>
<sequence>MKLNKKIAKKISLSFVIFILIIPVIAILGQFKFKSQTPELEIPTNHKVKIDKLSDQQQISAKYLNKLVETTFKTNQLAKDKFLKSQEQATLLFNQLKQITDQNKVNDFINKNWLFVLKNIDKFQLKFKDYWTLNEYVTNINQAHSSSFINKIDELKNTKHDDIDLKQNYFDFMHLGEESQHNHGPNYSFYLRLDKLAIRILISRDKDKNDFKFDKFIYFNKAQNNNFTVLIAQVIHQIIHRDNRAIQTFEDEIVSNYGFATLNDLVLRKDDNNEK</sequence>
<dbReference type="EMBL" id="JAUSWP010000002">
    <property type="protein sequence ID" value="MDQ0567741.1"/>
    <property type="molecule type" value="Genomic_DNA"/>
</dbReference>
<evidence type="ECO:0000256" key="1">
    <source>
        <dbReference type="SAM" id="Phobius"/>
    </source>
</evidence>
<dbReference type="RefSeq" id="WP_307444671.1">
    <property type="nucleotide sequence ID" value="NZ_JAUSWP010000002.1"/>
</dbReference>
<evidence type="ECO:0000313" key="2">
    <source>
        <dbReference type="EMBL" id="MDQ0567741.1"/>
    </source>
</evidence>
<accession>A0ABU0NE67</accession>
<proteinExistence type="predicted"/>
<keyword evidence="3" id="KW-1185">Reference proteome</keyword>
<dbReference type="Proteomes" id="UP001236620">
    <property type="component" value="Unassembled WGS sequence"/>
</dbReference>
<keyword evidence="1" id="KW-0812">Transmembrane</keyword>
<comment type="caution">
    <text evidence="2">The sequence shown here is derived from an EMBL/GenBank/DDBJ whole genome shotgun (WGS) entry which is preliminary data.</text>
</comment>
<protein>
    <submittedName>
        <fullName evidence="2">Aromatic cluster surface protein</fullName>
    </submittedName>
</protein>
<dbReference type="NCBIfam" id="TIGR04313">
    <property type="entry name" value="aro_clust_Mycop"/>
    <property type="match status" value="1"/>
</dbReference>
<keyword evidence="1" id="KW-0472">Membrane</keyword>
<gene>
    <name evidence="2" type="ORF">J2Z63_000384</name>
</gene>